<dbReference type="EMBL" id="WBOS01000011">
    <property type="protein sequence ID" value="KAB2331503.1"/>
    <property type="molecule type" value="Genomic_DNA"/>
</dbReference>
<dbReference type="GO" id="GO:0005886">
    <property type="term" value="C:plasma membrane"/>
    <property type="evidence" value="ECO:0007669"/>
    <property type="project" value="UniProtKB-SubCell"/>
</dbReference>
<evidence type="ECO:0000313" key="11">
    <source>
        <dbReference type="Proteomes" id="UP000481030"/>
    </source>
</evidence>
<reference evidence="10 11" key="1">
    <citation type="journal article" date="2016" name="Antonie Van Leeuwenhoek">
        <title>Bacillus depressus sp. nov., isolated from soil of a sunflower field.</title>
        <authorList>
            <person name="Wei X."/>
            <person name="Xin D."/>
            <person name="Xin Y."/>
            <person name="Zhang H."/>
            <person name="Wang T."/>
            <person name="Zhang J."/>
        </authorList>
    </citation>
    <scope>NUCLEOTIDE SEQUENCE [LARGE SCALE GENOMIC DNA]</scope>
    <source>
        <strain evidence="10 11">BZ1</strain>
    </source>
</reference>
<evidence type="ECO:0000256" key="9">
    <source>
        <dbReference type="SAM" id="Phobius"/>
    </source>
</evidence>
<evidence type="ECO:0000313" key="10">
    <source>
        <dbReference type="EMBL" id="KAB2331503.1"/>
    </source>
</evidence>
<keyword evidence="3" id="KW-0813">Transport</keyword>
<dbReference type="AlphaFoldDB" id="A0A6L3V6C1"/>
<sequence>MVIFGVAVDLKILWNLADLFMGIMALINLIAIVMLGNVAFTALKGYRAQRNQGKDPVFYADSIPGSDGVECWEIKEELLKKNKA</sequence>
<evidence type="ECO:0000256" key="5">
    <source>
        <dbReference type="ARBA" id="ARBA00022692"/>
    </source>
</evidence>
<evidence type="ECO:0000256" key="2">
    <source>
        <dbReference type="ARBA" id="ARBA00009261"/>
    </source>
</evidence>
<dbReference type="OrthoDB" id="9804874at2"/>
<dbReference type="InterPro" id="IPR001463">
    <property type="entry name" value="Na/Ala_symport"/>
</dbReference>
<evidence type="ECO:0000256" key="8">
    <source>
        <dbReference type="ARBA" id="ARBA00023136"/>
    </source>
</evidence>
<comment type="similarity">
    <text evidence="2">Belongs to the alanine or glycine:cation symporter (AGCS) (TC 2.A.25) family.</text>
</comment>
<keyword evidence="6" id="KW-0769">Symport</keyword>
<proteinExistence type="inferred from homology"/>
<accession>A0A6L3V6C1</accession>
<keyword evidence="7 9" id="KW-1133">Transmembrane helix</keyword>
<dbReference type="Pfam" id="PF01235">
    <property type="entry name" value="Na_Ala_symp"/>
    <property type="match status" value="1"/>
</dbReference>
<dbReference type="GO" id="GO:0005283">
    <property type="term" value="F:amino acid:sodium symporter activity"/>
    <property type="evidence" value="ECO:0007669"/>
    <property type="project" value="InterPro"/>
</dbReference>
<evidence type="ECO:0000256" key="3">
    <source>
        <dbReference type="ARBA" id="ARBA00022448"/>
    </source>
</evidence>
<evidence type="ECO:0000256" key="6">
    <source>
        <dbReference type="ARBA" id="ARBA00022847"/>
    </source>
</evidence>
<dbReference type="Proteomes" id="UP000481030">
    <property type="component" value="Unassembled WGS sequence"/>
</dbReference>
<evidence type="ECO:0000256" key="4">
    <source>
        <dbReference type="ARBA" id="ARBA00022475"/>
    </source>
</evidence>
<keyword evidence="8 9" id="KW-0472">Membrane</keyword>
<protein>
    <submittedName>
        <fullName evidence="10">Alanine:cation symporter family protein</fullName>
    </submittedName>
</protein>
<dbReference type="PANTHER" id="PTHR30330">
    <property type="entry name" value="AGSS FAMILY TRANSPORTER, SODIUM-ALANINE"/>
    <property type="match status" value="1"/>
</dbReference>
<evidence type="ECO:0000256" key="1">
    <source>
        <dbReference type="ARBA" id="ARBA00004651"/>
    </source>
</evidence>
<name>A0A6L3V6C1_9BACI</name>
<organism evidence="10 11">
    <name type="scientific">Cytobacillus depressus</name>
    <dbReference type="NCBI Taxonomy" id="1602942"/>
    <lineage>
        <taxon>Bacteria</taxon>
        <taxon>Bacillati</taxon>
        <taxon>Bacillota</taxon>
        <taxon>Bacilli</taxon>
        <taxon>Bacillales</taxon>
        <taxon>Bacillaceae</taxon>
        <taxon>Cytobacillus</taxon>
    </lineage>
</organism>
<comment type="subcellular location">
    <subcellularLocation>
        <location evidence="1">Cell membrane</location>
        <topology evidence="1">Multi-pass membrane protein</topology>
    </subcellularLocation>
</comment>
<gene>
    <name evidence="10" type="ORF">F7731_18085</name>
</gene>
<keyword evidence="4" id="KW-1003">Cell membrane</keyword>
<feature type="transmembrane region" description="Helical" evidence="9">
    <location>
        <begin position="20"/>
        <end position="43"/>
    </location>
</feature>
<keyword evidence="11" id="KW-1185">Reference proteome</keyword>
<comment type="caution">
    <text evidence="10">The sequence shown here is derived from an EMBL/GenBank/DDBJ whole genome shotgun (WGS) entry which is preliminary data.</text>
</comment>
<keyword evidence="5 9" id="KW-0812">Transmembrane</keyword>
<dbReference type="PANTHER" id="PTHR30330:SF1">
    <property type="entry name" value="AMINO-ACID CARRIER PROTEIN ALST"/>
    <property type="match status" value="1"/>
</dbReference>
<evidence type="ECO:0000256" key="7">
    <source>
        <dbReference type="ARBA" id="ARBA00022989"/>
    </source>
</evidence>